<dbReference type="HOGENOM" id="CLU_331079_0_0_1"/>
<organism evidence="1 2">
    <name type="scientific">Tetrahymena thermophila (strain SB210)</name>
    <dbReference type="NCBI Taxonomy" id="312017"/>
    <lineage>
        <taxon>Eukaryota</taxon>
        <taxon>Sar</taxon>
        <taxon>Alveolata</taxon>
        <taxon>Ciliophora</taxon>
        <taxon>Intramacronucleata</taxon>
        <taxon>Oligohymenophorea</taxon>
        <taxon>Hymenostomatida</taxon>
        <taxon>Tetrahymenina</taxon>
        <taxon>Tetrahymenidae</taxon>
        <taxon>Tetrahymena</taxon>
    </lineage>
</organism>
<protein>
    <submittedName>
        <fullName evidence="1">Uncharacterized protein</fullName>
    </submittedName>
</protein>
<accession>Q24BU1</accession>
<dbReference type="EMBL" id="GG662379">
    <property type="protein sequence ID" value="EAS05246.2"/>
    <property type="molecule type" value="Genomic_DNA"/>
</dbReference>
<dbReference type="Proteomes" id="UP000009168">
    <property type="component" value="Unassembled WGS sequence"/>
</dbReference>
<proteinExistence type="predicted"/>
<dbReference type="InParanoid" id="Q24BU1"/>
<keyword evidence="2" id="KW-1185">Reference proteome</keyword>
<dbReference type="RefSeq" id="XP_001025491.2">
    <property type="nucleotide sequence ID" value="XM_001025491.2"/>
</dbReference>
<dbReference type="AlphaFoldDB" id="Q24BU1"/>
<sequence length="833" mass="100692">MRLDQKTKYSEFLYSKQFELKKNPNLSEESYLTNQTNILVHSAPLKRQIQNNQQFTHFRRVVFFPTHFYEKNSFELKIGDKMVDLLQCMYVVTEQDYSNNKIVQIQLQNYADYNQNLPYYQVVCKLNDNHLEIQAGIVGDKYLILAIQSNEQINIKILNFDLTLVFEYEQKHNIEEKKNYFYHTNSATNYFDNEIDYCEPGIIYFLGTQILIRIDLNKQQVIFKVFEEQFKLLLRLMPITQSEFIYYFKNCDKNQLSGYNNNDKEFLILFAIINQKIYQINIQNLEIIRFTKVQIICKEYFIKPIYSVFPIPIQIKDRQRKEFSNWTFLFHAVGRHYFLQDWKEQNLFQIPKKQNFLSCNFSASQRIFSHQNGIFVLYQNKQVDQFWKRRDASAQFQIQISKKKGEKNFNQTLEQRNEQSSIYFSQNFYIKNFFHPILYKNELTYPTYMQTDQNSYYFISNFIAFHSFKEQANKQLQYQIKKLNKSDYQVLKDDSLNFFTYQNQTKILLFDTNQNEVTYDLRLQDNIQEYFFNQSKFEQIFITEAHQVYKICSYKLPNKQEEKNEYEDDPQIEEIKNGIKCYSQFTLDRKNNNELYLPIIYAKEQVKYFGILDLNQKKIIEQTVHLANQTQGLLSHYNEEKRLFTLLFFKKVHNSSYVFFYQLNMKNFDFKFVNMHRFEEFYDINLFSQYLKVKNDNFNVLIPNKPNLIIKFNQKKKFEIKKIIKNCLAKYEFANSYEQDTKRQYFFLKNAKNSLKIFYIGFYQGEMYKSQTMLSVYDIKQNSIQFINKDIIKNEEDEQQQQGLGQNINVSQLLTGEILVYDGIQQIGRIISQ</sequence>
<dbReference type="KEGG" id="tet:TTHERM_01364600"/>
<reference evidence="2" key="1">
    <citation type="journal article" date="2006" name="PLoS Biol.">
        <title>Macronuclear genome sequence of the ciliate Tetrahymena thermophila, a model eukaryote.</title>
        <authorList>
            <person name="Eisen J.A."/>
            <person name="Coyne R.S."/>
            <person name="Wu M."/>
            <person name="Wu D."/>
            <person name="Thiagarajan M."/>
            <person name="Wortman J.R."/>
            <person name="Badger J.H."/>
            <person name="Ren Q."/>
            <person name="Amedeo P."/>
            <person name="Jones K.M."/>
            <person name="Tallon L.J."/>
            <person name="Delcher A.L."/>
            <person name="Salzberg S.L."/>
            <person name="Silva J.C."/>
            <person name="Haas B.J."/>
            <person name="Majoros W.H."/>
            <person name="Farzad M."/>
            <person name="Carlton J.M."/>
            <person name="Smith R.K. Jr."/>
            <person name="Garg J."/>
            <person name="Pearlman R.E."/>
            <person name="Karrer K.M."/>
            <person name="Sun L."/>
            <person name="Manning G."/>
            <person name="Elde N.C."/>
            <person name="Turkewitz A.P."/>
            <person name="Asai D.J."/>
            <person name="Wilkes D.E."/>
            <person name="Wang Y."/>
            <person name="Cai H."/>
            <person name="Collins K."/>
            <person name="Stewart B.A."/>
            <person name="Lee S.R."/>
            <person name="Wilamowska K."/>
            <person name="Weinberg Z."/>
            <person name="Ruzzo W.L."/>
            <person name="Wloga D."/>
            <person name="Gaertig J."/>
            <person name="Frankel J."/>
            <person name="Tsao C.-C."/>
            <person name="Gorovsky M.A."/>
            <person name="Keeling P.J."/>
            <person name="Waller R.F."/>
            <person name="Patron N.J."/>
            <person name="Cherry J.M."/>
            <person name="Stover N.A."/>
            <person name="Krieger C.J."/>
            <person name="del Toro C."/>
            <person name="Ryder H.F."/>
            <person name="Williamson S.C."/>
            <person name="Barbeau R.A."/>
            <person name="Hamilton E.P."/>
            <person name="Orias E."/>
        </authorList>
    </citation>
    <scope>NUCLEOTIDE SEQUENCE [LARGE SCALE GENOMIC DNA]</scope>
    <source>
        <strain evidence="2">SB210</strain>
    </source>
</reference>
<name>Q24BU1_TETTS</name>
<dbReference type="GeneID" id="7843712"/>
<evidence type="ECO:0000313" key="2">
    <source>
        <dbReference type="Proteomes" id="UP000009168"/>
    </source>
</evidence>
<evidence type="ECO:0000313" key="1">
    <source>
        <dbReference type="EMBL" id="EAS05246.2"/>
    </source>
</evidence>
<gene>
    <name evidence="1" type="ORF">TTHERM_01364600</name>
</gene>